<keyword evidence="3 5" id="KW-0732">Signal</keyword>
<keyword evidence="8" id="KW-1185">Reference proteome</keyword>
<dbReference type="KEGG" id="amyt:AMYT_0407"/>
<dbReference type="GO" id="GO:0030313">
    <property type="term" value="C:cell envelope"/>
    <property type="evidence" value="ECO:0007669"/>
    <property type="project" value="UniProtKB-SubCell"/>
</dbReference>
<dbReference type="AlphaFoldDB" id="A0AAX2AG26"/>
<feature type="domain" description="Solute-binding protein family 3/N-terminal" evidence="6">
    <location>
        <begin position="32"/>
        <end position="254"/>
    </location>
</feature>
<comment type="subcellular location">
    <subcellularLocation>
        <location evidence="1">Cell envelope</location>
    </subcellularLocation>
</comment>
<evidence type="ECO:0000313" key="7">
    <source>
        <dbReference type="EMBL" id="RXK15079.1"/>
    </source>
</evidence>
<feature type="signal peptide" evidence="5">
    <location>
        <begin position="1"/>
        <end position="19"/>
    </location>
</feature>
<sequence length="258" mass="29063">MNKIILTFLTILTFLFVGCGENNSTQTNEKKVIKVGTSGGYFPFTFYENDQLKGFEIDVWNAIGEKLGATIEFKTAKFSGLFGMLETGKIDTISNQITTTPQRLEKYYFATPYVYDGAQIIVHKDNNEIKSFEDLKGKKVGVTLGTNYAQIVKSLDKNDEVTLITYEGNGFEQDVKLKRIDAFVQDRISAVELIKKANLPLKIVGEPLEILTNSFPFVKNEANKALLEEVNKAIEELKKDGTLKNISVKWFDTNITEK</sequence>
<dbReference type="InterPro" id="IPR018313">
    <property type="entry name" value="SBP_3_CS"/>
</dbReference>
<dbReference type="Pfam" id="PF00497">
    <property type="entry name" value="SBP_bac_3"/>
    <property type="match status" value="1"/>
</dbReference>
<evidence type="ECO:0000256" key="2">
    <source>
        <dbReference type="ARBA" id="ARBA00010333"/>
    </source>
</evidence>
<dbReference type="CDD" id="cd13709">
    <property type="entry name" value="PBP2_YxeM"/>
    <property type="match status" value="1"/>
</dbReference>
<dbReference type="Proteomes" id="UP000290092">
    <property type="component" value="Unassembled WGS sequence"/>
</dbReference>
<dbReference type="SUPFAM" id="SSF53850">
    <property type="entry name" value="Periplasmic binding protein-like II"/>
    <property type="match status" value="1"/>
</dbReference>
<accession>A0AAX2AG26</accession>
<proteinExistence type="inferred from homology"/>
<comment type="similarity">
    <text evidence="2 4">Belongs to the bacterial solute-binding protein 3 family.</text>
</comment>
<reference evidence="7 8" key="1">
    <citation type="submission" date="2017-09" db="EMBL/GenBank/DDBJ databases">
        <title>Genomics of the genus Arcobacter.</title>
        <authorList>
            <person name="Perez-Cataluna A."/>
            <person name="Figueras M.J."/>
            <person name="Salas-Masso N."/>
        </authorList>
    </citation>
    <scope>NUCLEOTIDE SEQUENCE [LARGE SCALE GENOMIC DNA]</scope>
    <source>
        <strain evidence="7 8">CECT 7386</strain>
    </source>
</reference>
<evidence type="ECO:0000313" key="8">
    <source>
        <dbReference type="Proteomes" id="UP000290092"/>
    </source>
</evidence>
<dbReference type="InterPro" id="IPR001638">
    <property type="entry name" value="Solute-binding_3/MltF_N"/>
</dbReference>
<dbReference type="PANTHER" id="PTHR35936:SF19">
    <property type="entry name" value="AMINO-ACID-BINDING PROTEIN YXEM-RELATED"/>
    <property type="match status" value="1"/>
</dbReference>
<dbReference type="Gene3D" id="3.40.190.10">
    <property type="entry name" value="Periplasmic binding protein-like II"/>
    <property type="match status" value="2"/>
</dbReference>
<evidence type="ECO:0000256" key="3">
    <source>
        <dbReference type="ARBA" id="ARBA00022729"/>
    </source>
</evidence>
<protein>
    <submittedName>
        <fullName evidence="7">Amino acid ABC transporter substrate-binding protein</fullName>
    </submittedName>
</protein>
<gene>
    <name evidence="7" type="ORF">CP985_10480</name>
</gene>
<name>A0AAX2AG26_9BACT</name>
<dbReference type="PROSITE" id="PS51257">
    <property type="entry name" value="PROKAR_LIPOPROTEIN"/>
    <property type="match status" value="1"/>
</dbReference>
<dbReference type="RefSeq" id="WP_114840903.1">
    <property type="nucleotide sequence ID" value="NZ_CP031219.1"/>
</dbReference>
<evidence type="ECO:0000256" key="5">
    <source>
        <dbReference type="SAM" id="SignalP"/>
    </source>
</evidence>
<dbReference type="PANTHER" id="PTHR35936">
    <property type="entry name" value="MEMBRANE-BOUND LYTIC MUREIN TRANSGLYCOSYLASE F"/>
    <property type="match status" value="1"/>
</dbReference>
<comment type="caution">
    <text evidence="7">The sequence shown here is derived from an EMBL/GenBank/DDBJ whole genome shotgun (WGS) entry which is preliminary data.</text>
</comment>
<evidence type="ECO:0000259" key="6">
    <source>
        <dbReference type="SMART" id="SM00062"/>
    </source>
</evidence>
<dbReference type="EMBL" id="NXID01000040">
    <property type="protein sequence ID" value="RXK15079.1"/>
    <property type="molecule type" value="Genomic_DNA"/>
</dbReference>
<organism evidence="7 8">
    <name type="scientific">Malaciobacter mytili LMG 24559</name>
    <dbReference type="NCBI Taxonomy" id="1032238"/>
    <lineage>
        <taxon>Bacteria</taxon>
        <taxon>Pseudomonadati</taxon>
        <taxon>Campylobacterota</taxon>
        <taxon>Epsilonproteobacteria</taxon>
        <taxon>Campylobacterales</taxon>
        <taxon>Arcobacteraceae</taxon>
        <taxon>Malaciobacter</taxon>
    </lineage>
</organism>
<feature type="chain" id="PRO_5043331880" evidence="5">
    <location>
        <begin position="20"/>
        <end position="258"/>
    </location>
</feature>
<dbReference type="SMART" id="SM00062">
    <property type="entry name" value="PBPb"/>
    <property type="match status" value="1"/>
</dbReference>
<dbReference type="PROSITE" id="PS01039">
    <property type="entry name" value="SBP_BACTERIAL_3"/>
    <property type="match status" value="1"/>
</dbReference>
<evidence type="ECO:0000256" key="1">
    <source>
        <dbReference type="ARBA" id="ARBA00004196"/>
    </source>
</evidence>
<evidence type="ECO:0000256" key="4">
    <source>
        <dbReference type="RuleBase" id="RU003744"/>
    </source>
</evidence>